<dbReference type="InterPro" id="IPR050553">
    <property type="entry name" value="Thioredoxin_ResA/DsbE_sf"/>
</dbReference>
<dbReference type="InterPro" id="IPR013740">
    <property type="entry name" value="Redoxin"/>
</dbReference>
<dbReference type="PANTHER" id="PTHR42852">
    <property type="entry name" value="THIOL:DISULFIDE INTERCHANGE PROTEIN DSBE"/>
    <property type="match status" value="1"/>
</dbReference>
<organism evidence="4 5">
    <name type="scientific">Candidatus Terrybacteria bacterium RIFCSPHIGHO2_01_FULL_48_17</name>
    <dbReference type="NCBI Taxonomy" id="1802362"/>
    <lineage>
        <taxon>Bacteria</taxon>
        <taxon>Candidatus Terryibacteriota</taxon>
    </lineage>
</organism>
<protein>
    <recommendedName>
        <fullName evidence="3">Thioredoxin domain-containing protein</fullName>
    </recommendedName>
</protein>
<evidence type="ECO:0000313" key="4">
    <source>
        <dbReference type="EMBL" id="OHA48509.1"/>
    </source>
</evidence>
<comment type="caution">
    <text evidence="4">The sequence shown here is derived from an EMBL/GenBank/DDBJ whole genome shotgun (WGS) entry which is preliminary data.</text>
</comment>
<dbReference type="PROSITE" id="PS00194">
    <property type="entry name" value="THIOREDOXIN_1"/>
    <property type="match status" value="1"/>
</dbReference>
<dbReference type="Gene3D" id="3.40.30.10">
    <property type="entry name" value="Glutaredoxin"/>
    <property type="match status" value="1"/>
</dbReference>
<evidence type="ECO:0000256" key="2">
    <source>
        <dbReference type="ARBA" id="ARBA00022748"/>
    </source>
</evidence>
<feature type="domain" description="Thioredoxin" evidence="3">
    <location>
        <begin position="44"/>
        <end position="188"/>
    </location>
</feature>
<dbReference type="InterPro" id="IPR036249">
    <property type="entry name" value="Thioredoxin-like_sf"/>
</dbReference>
<dbReference type="SUPFAM" id="SSF52833">
    <property type="entry name" value="Thioredoxin-like"/>
    <property type="match status" value="1"/>
</dbReference>
<dbReference type="GO" id="GO:0030313">
    <property type="term" value="C:cell envelope"/>
    <property type="evidence" value="ECO:0007669"/>
    <property type="project" value="UniProtKB-SubCell"/>
</dbReference>
<dbReference type="CDD" id="cd02966">
    <property type="entry name" value="TlpA_like_family"/>
    <property type="match status" value="1"/>
</dbReference>
<dbReference type="PROSITE" id="PS51257">
    <property type="entry name" value="PROKAR_LIPOPROTEIN"/>
    <property type="match status" value="1"/>
</dbReference>
<dbReference type="InterPro" id="IPR017937">
    <property type="entry name" value="Thioredoxin_CS"/>
</dbReference>
<reference evidence="4 5" key="1">
    <citation type="journal article" date="2016" name="Nat. Commun.">
        <title>Thousands of microbial genomes shed light on interconnected biogeochemical processes in an aquifer system.</title>
        <authorList>
            <person name="Anantharaman K."/>
            <person name="Brown C.T."/>
            <person name="Hug L.A."/>
            <person name="Sharon I."/>
            <person name="Castelle C.J."/>
            <person name="Probst A.J."/>
            <person name="Thomas B.C."/>
            <person name="Singh A."/>
            <person name="Wilkins M.J."/>
            <person name="Karaoz U."/>
            <person name="Brodie E.L."/>
            <person name="Williams K.H."/>
            <person name="Hubbard S.S."/>
            <person name="Banfield J.F."/>
        </authorList>
    </citation>
    <scope>NUCLEOTIDE SEQUENCE [LARGE SCALE GENOMIC DNA]</scope>
</reference>
<name>A0A1G2PL67_9BACT</name>
<dbReference type="PANTHER" id="PTHR42852:SF13">
    <property type="entry name" value="PROTEIN DIPZ"/>
    <property type="match status" value="1"/>
</dbReference>
<proteinExistence type="predicted"/>
<dbReference type="Pfam" id="PF08534">
    <property type="entry name" value="Redoxin"/>
    <property type="match status" value="1"/>
</dbReference>
<comment type="subcellular location">
    <subcellularLocation>
        <location evidence="1">Cell envelope</location>
    </subcellularLocation>
</comment>
<gene>
    <name evidence="4" type="ORF">A2806_02830</name>
</gene>
<dbReference type="AlphaFoldDB" id="A0A1G2PL67"/>
<keyword evidence="2" id="KW-0201">Cytochrome c-type biogenesis</keyword>
<dbReference type="Proteomes" id="UP000177629">
    <property type="component" value="Unassembled WGS sequence"/>
</dbReference>
<evidence type="ECO:0000256" key="1">
    <source>
        <dbReference type="ARBA" id="ARBA00004196"/>
    </source>
</evidence>
<evidence type="ECO:0000259" key="3">
    <source>
        <dbReference type="PROSITE" id="PS51352"/>
    </source>
</evidence>
<evidence type="ECO:0000313" key="5">
    <source>
        <dbReference type="Proteomes" id="UP000177629"/>
    </source>
</evidence>
<dbReference type="InterPro" id="IPR013766">
    <property type="entry name" value="Thioredoxin_domain"/>
</dbReference>
<dbReference type="PROSITE" id="PS51352">
    <property type="entry name" value="THIOREDOXIN_2"/>
    <property type="match status" value="1"/>
</dbReference>
<dbReference type="STRING" id="1802362.A2806_02830"/>
<dbReference type="GO" id="GO:0016491">
    <property type="term" value="F:oxidoreductase activity"/>
    <property type="evidence" value="ECO:0007669"/>
    <property type="project" value="InterPro"/>
</dbReference>
<dbReference type="GO" id="GO:0017004">
    <property type="term" value="P:cytochrome complex assembly"/>
    <property type="evidence" value="ECO:0007669"/>
    <property type="project" value="UniProtKB-KW"/>
</dbReference>
<sequence length="201" mass="22577">MEEITMRIFMFMGALLTIGIIAAACLGDGKTTQTESCLGPQDLSSGKTLLGDCTVYDENGSAVHFSEFRGKHLFINFWASWCPPCKEEMPAMEKVWQERKAGKFAMLAVSLPWRGETEDSAKNFFFTEHDFTYRFAFDRNNAVTPTYSIPSIPTSYLVLPNGVVWAVIFGSRHWENVNCAKLLNAFTQGEELTRGMLNGCR</sequence>
<accession>A0A1G2PL67</accession>
<dbReference type="EMBL" id="MHSS01000006">
    <property type="protein sequence ID" value="OHA48509.1"/>
    <property type="molecule type" value="Genomic_DNA"/>
</dbReference>